<evidence type="ECO:0000313" key="2">
    <source>
        <dbReference type="EMBL" id="OGC83001.1"/>
    </source>
</evidence>
<proteinExistence type="predicted"/>
<dbReference type="AlphaFoldDB" id="A0A1F4XMU4"/>
<gene>
    <name evidence="2" type="ORF">A2788_00520</name>
</gene>
<dbReference type="GO" id="GO:0008171">
    <property type="term" value="F:O-methyltransferase activity"/>
    <property type="evidence" value="ECO:0007669"/>
    <property type="project" value="InterPro"/>
</dbReference>
<dbReference type="Pfam" id="PF00891">
    <property type="entry name" value="Methyltransf_2"/>
    <property type="match status" value="1"/>
</dbReference>
<sequence>MAIKKFIASSAGSQADLKARVNIAKVHGGYFSNLGAAQSFVNVGIKSIIKKLPRNIKLADYGGGQGFLTKIVADYLTSKKYKVTAFVVDANPEYLAVAKKDGLETHQCNLESCDFKDADLIIMRAVNHYNAIDKQLDILKNARQALKRGGFLVSQISSGSKDNCALRSKIVNLKSLGRAAAGESYHWTAMPEYSTLLKKAGFKNIAVAGYAPDCQWSPEEQWNRFHKKEAAAAKGDIKKIAAIDRRRKIFIKEAYAIIDEFIGKYKNDELGIIFNKNGKAIIQYQYPIITSQK</sequence>
<organism evidence="2 3">
    <name type="scientific">Candidatus Abawacabacteria bacterium RIFCSPHIGHO2_01_FULL_46_8</name>
    <dbReference type="NCBI Taxonomy" id="1817815"/>
    <lineage>
        <taxon>Bacteria</taxon>
        <taxon>Candidatus Abawacaibacteriota</taxon>
    </lineage>
</organism>
<dbReference type="InterPro" id="IPR029063">
    <property type="entry name" value="SAM-dependent_MTases_sf"/>
</dbReference>
<dbReference type="CDD" id="cd02440">
    <property type="entry name" value="AdoMet_MTases"/>
    <property type="match status" value="1"/>
</dbReference>
<dbReference type="Gene3D" id="3.40.50.150">
    <property type="entry name" value="Vaccinia Virus protein VP39"/>
    <property type="match status" value="1"/>
</dbReference>
<comment type="caution">
    <text evidence="2">The sequence shown here is derived from an EMBL/GenBank/DDBJ whole genome shotgun (WGS) entry which is preliminary data.</text>
</comment>
<name>A0A1F4XMU4_9BACT</name>
<dbReference type="PANTHER" id="PTHR43861">
    <property type="entry name" value="TRANS-ACONITATE 2-METHYLTRANSFERASE-RELATED"/>
    <property type="match status" value="1"/>
</dbReference>
<dbReference type="PANTHER" id="PTHR43861:SF1">
    <property type="entry name" value="TRANS-ACONITATE 2-METHYLTRANSFERASE"/>
    <property type="match status" value="1"/>
</dbReference>
<accession>A0A1F4XMU4</accession>
<evidence type="ECO:0000259" key="1">
    <source>
        <dbReference type="Pfam" id="PF00891"/>
    </source>
</evidence>
<dbReference type="InterPro" id="IPR001077">
    <property type="entry name" value="COMT_C"/>
</dbReference>
<evidence type="ECO:0000313" key="3">
    <source>
        <dbReference type="Proteomes" id="UP000177521"/>
    </source>
</evidence>
<reference evidence="2 3" key="1">
    <citation type="journal article" date="2016" name="Nat. Commun.">
        <title>Thousands of microbial genomes shed light on interconnected biogeochemical processes in an aquifer system.</title>
        <authorList>
            <person name="Anantharaman K."/>
            <person name="Brown C.T."/>
            <person name="Hug L.A."/>
            <person name="Sharon I."/>
            <person name="Castelle C.J."/>
            <person name="Probst A.J."/>
            <person name="Thomas B.C."/>
            <person name="Singh A."/>
            <person name="Wilkins M.J."/>
            <person name="Karaoz U."/>
            <person name="Brodie E.L."/>
            <person name="Williams K.H."/>
            <person name="Hubbard S.S."/>
            <person name="Banfield J.F."/>
        </authorList>
    </citation>
    <scope>NUCLEOTIDE SEQUENCE [LARGE SCALE GENOMIC DNA]</scope>
</reference>
<feature type="domain" description="O-methyltransferase C-terminal" evidence="1">
    <location>
        <begin position="53"/>
        <end position="203"/>
    </location>
</feature>
<dbReference type="EMBL" id="MEWS01000003">
    <property type="protein sequence ID" value="OGC83001.1"/>
    <property type="molecule type" value="Genomic_DNA"/>
</dbReference>
<protein>
    <recommendedName>
        <fullName evidence="1">O-methyltransferase C-terminal domain-containing protein</fullName>
    </recommendedName>
</protein>
<dbReference type="Proteomes" id="UP000177521">
    <property type="component" value="Unassembled WGS sequence"/>
</dbReference>
<dbReference type="SUPFAM" id="SSF53335">
    <property type="entry name" value="S-adenosyl-L-methionine-dependent methyltransferases"/>
    <property type="match status" value="1"/>
</dbReference>